<dbReference type="PANTHER" id="PTHR47718">
    <property type="entry name" value="OS01G0519700 PROTEIN"/>
    <property type="match status" value="1"/>
</dbReference>
<evidence type="ECO:0000313" key="1">
    <source>
        <dbReference type="EMBL" id="RYR20981.1"/>
    </source>
</evidence>
<name>A0A445A3F7_ARAHY</name>
<dbReference type="Proteomes" id="UP000289738">
    <property type="component" value="Chromosome B03"/>
</dbReference>
<protein>
    <submittedName>
        <fullName evidence="1">Uncharacterized protein</fullName>
    </submittedName>
</protein>
<dbReference type="PANTHER" id="PTHR47718:SF15">
    <property type="entry name" value="PROTEIN FAR1-RELATED SEQUENCE 5-LIKE"/>
    <property type="match status" value="1"/>
</dbReference>
<comment type="caution">
    <text evidence="1">The sequence shown here is derived from an EMBL/GenBank/DDBJ whole genome shotgun (WGS) entry which is preliminary data.</text>
</comment>
<gene>
    <name evidence="1" type="ORF">Ahy_B03g066206</name>
</gene>
<sequence length="91" mass="10250">MDYMVSQKGGYNKVGFSSKDIYNNISRTRRGKVKYGDAFATLAYLLSKTVSDLLFLGKFSSKDSKLENLMWSDGAIDYECFGDVMAFDTKV</sequence>
<organism evidence="1 2">
    <name type="scientific">Arachis hypogaea</name>
    <name type="common">Peanut</name>
    <dbReference type="NCBI Taxonomy" id="3818"/>
    <lineage>
        <taxon>Eukaryota</taxon>
        <taxon>Viridiplantae</taxon>
        <taxon>Streptophyta</taxon>
        <taxon>Embryophyta</taxon>
        <taxon>Tracheophyta</taxon>
        <taxon>Spermatophyta</taxon>
        <taxon>Magnoliopsida</taxon>
        <taxon>eudicotyledons</taxon>
        <taxon>Gunneridae</taxon>
        <taxon>Pentapetalae</taxon>
        <taxon>rosids</taxon>
        <taxon>fabids</taxon>
        <taxon>Fabales</taxon>
        <taxon>Fabaceae</taxon>
        <taxon>Papilionoideae</taxon>
        <taxon>50 kb inversion clade</taxon>
        <taxon>dalbergioids sensu lato</taxon>
        <taxon>Dalbergieae</taxon>
        <taxon>Pterocarpus clade</taxon>
        <taxon>Arachis</taxon>
    </lineage>
</organism>
<dbReference type="EMBL" id="SDMP01000013">
    <property type="protein sequence ID" value="RYR20981.1"/>
    <property type="molecule type" value="Genomic_DNA"/>
</dbReference>
<evidence type="ECO:0000313" key="2">
    <source>
        <dbReference type="Proteomes" id="UP000289738"/>
    </source>
</evidence>
<proteinExistence type="predicted"/>
<reference evidence="1 2" key="1">
    <citation type="submission" date="2019-01" db="EMBL/GenBank/DDBJ databases">
        <title>Sequencing of cultivated peanut Arachis hypogaea provides insights into genome evolution and oil improvement.</title>
        <authorList>
            <person name="Chen X."/>
        </authorList>
    </citation>
    <scope>NUCLEOTIDE SEQUENCE [LARGE SCALE GENOMIC DNA]</scope>
    <source>
        <strain evidence="2">cv. Fuhuasheng</strain>
        <tissue evidence="1">Leaves</tissue>
    </source>
</reference>
<accession>A0A445A3F7</accession>
<dbReference type="AlphaFoldDB" id="A0A445A3F7"/>
<keyword evidence="2" id="KW-1185">Reference proteome</keyword>